<dbReference type="NCBIfam" id="NF045515">
    <property type="entry name" value="Glp_gephyrin"/>
    <property type="match status" value="1"/>
</dbReference>
<evidence type="ECO:0000256" key="1">
    <source>
        <dbReference type="ARBA" id="ARBA00002901"/>
    </source>
</evidence>
<reference evidence="8 9" key="1">
    <citation type="submission" date="2018-11" db="EMBL/GenBank/DDBJ databases">
        <title>Genomes From Bacteria Associated with the Canine Oral Cavity: a Test Case for Automated Genome-Based Taxonomic Assignment.</title>
        <authorList>
            <person name="Coil D.A."/>
            <person name="Jospin G."/>
            <person name="Darling A.E."/>
            <person name="Wallis C."/>
            <person name="Davis I.J."/>
            <person name="Harris S."/>
            <person name="Eisen J.A."/>
            <person name="Holcombe L.J."/>
            <person name="O'Flynn C."/>
        </authorList>
    </citation>
    <scope>NUCLEOTIDE SEQUENCE [LARGE SCALE GENOMIC DNA]</scope>
    <source>
        <strain evidence="8 9">OH887_COT-365</strain>
    </source>
</reference>
<dbReference type="SUPFAM" id="SSF53218">
    <property type="entry name" value="Molybdenum cofactor biosynthesis proteins"/>
    <property type="match status" value="1"/>
</dbReference>
<dbReference type="InterPro" id="IPR036135">
    <property type="entry name" value="MoeA_linker/N_sf"/>
</dbReference>
<dbReference type="UniPathway" id="UPA00344"/>
<dbReference type="SMART" id="SM00852">
    <property type="entry name" value="MoCF_biosynth"/>
    <property type="match status" value="1"/>
</dbReference>
<comment type="similarity">
    <text evidence="2 5">Belongs to the MoeA family.</text>
</comment>
<dbReference type="Pfam" id="PF00994">
    <property type="entry name" value="MoCF_biosynth"/>
    <property type="match status" value="1"/>
</dbReference>
<accession>A0A3P1T6X3</accession>
<dbReference type="PANTHER" id="PTHR10192:SF5">
    <property type="entry name" value="GEPHYRIN"/>
    <property type="match status" value="1"/>
</dbReference>
<evidence type="ECO:0000259" key="7">
    <source>
        <dbReference type="SMART" id="SM00852"/>
    </source>
</evidence>
<evidence type="ECO:0000256" key="4">
    <source>
        <dbReference type="ARBA" id="ARBA00047317"/>
    </source>
</evidence>
<protein>
    <recommendedName>
        <fullName evidence="5">Molybdopterin molybdenumtransferase</fullName>
        <ecNumber evidence="5">2.10.1.1</ecNumber>
    </recommendedName>
</protein>
<proteinExistence type="inferred from homology"/>
<evidence type="ECO:0000256" key="5">
    <source>
        <dbReference type="RuleBase" id="RU365090"/>
    </source>
</evidence>
<dbReference type="GO" id="GO:0006777">
    <property type="term" value="P:Mo-molybdopterin cofactor biosynthetic process"/>
    <property type="evidence" value="ECO:0007669"/>
    <property type="project" value="UniProtKB-UniRule"/>
</dbReference>
<evidence type="ECO:0000256" key="6">
    <source>
        <dbReference type="SAM" id="MobiDB-lite"/>
    </source>
</evidence>
<evidence type="ECO:0000313" key="9">
    <source>
        <dbReference type="Proteomes" id="UP000280819"/>
    </source>
</evidence>
<dbReference type="AlphaFoldDB" id="A0A3P1T6X3"/>
<dbReference type="InterPro" id="IPR036425">
    <property type="entry name" value="MoaB/Mog-like_dom_sf"/>
</dbReference>
<keyword evidence="5" id="KW-0501">Molybdenum cofactor biosynthesis</keyword>
<dbReference type="GO" id="GO:0046872">
    <property type="term" value="F:metal ion binding"/>
    <property type="evidence" value="ECO:0007669"/>
    <property type="project" value="UniProtKB-UniRule"/>
</dbReference>
<dbReference type="Gene3D" id="3.90.105.10">
    <property type="entry name" value="Molybdopterin biosynthesis moea protein, domain 2"/>
    <property type="match status" value="1"/>
</dbReference>
<keyword evidence="5" id="KW-0460">Magnesium</keyword>
<dbReference type="InterPro" id="IPR038987">
    <property type="entry name" value="MoeA-like"/>
</dbReference>
<dbReference type="Proteomes" id="UP000280819">
    <property type="component" value="Unassembled WGS sequence"/>
</dbReference>
<comment type="pathway">
    <text evidence="5">Cofactor biosynthesis; molybdopterin biosynthesis.</text>
</comment>
<dbReference type="PANTHER" id="PTHR10192">
    <property type="entry name" value="MOLYBDOPTERIN BIOSYNTHESIS PROTEIN"/>
    <property type="match status" value="1"/>
</dbReference>
<dbReference type="EC" id="2.10.1.1" evidence="5"/>
<dbReference type="SUPFAM" id="SSF63867">
    <property type="entry name" value="MoeA C-terminal domain-like"/>
    <property type="match status" value="1"/>
</dbReference>
<sequence length="431" mass="46238">MVGNMALFGRKKKAEPEVDEETKPILPPAPRADLNGLRRVADHVDYLLNLVHPLKPFGMAVIDAFDQVVCEDINSLINVPANSTSRVVGFAVRVSDLQDEDGKPVESLVLAKDVEHLGTGQAVRVGVGEAVPRGATAVLPEEFVEEKADRIEVVQAVAEGEYLRAAGEHLAIGERLLSKGDTLNERNIGMLAAAGIDRVLVRPKPRVVIVASGAELVEPGAELGHGESTDANSYLIAAAAKAVGATVFRVAVHGNDTQELKQAITDQLIRADLVISTTGGSREDYEAVAAAMSELGLVDAVEVAMSPGRTQTCGLIGEERVPMVMLPGNPVSAYVSFQVFVVPLLRRLMGADVHRRTVRAIAKGMLRSVKGQLHLLRGELIDDGRVRSVARVADPFAMAELNRSNALILLDERTEVVRPGEVVQCWVMGEF</sequence>
<comment type="caution">
    <text evidence="8">The sequence shown here is derived from an EMBL/GenBank/DDBJ whole genome shotgun (WGS) entry which is preliminary data.</text>
</comment>
<dbReference type="InterPro" id="IPR001453">
    <property type="entry name" value="MoaB/Mog_dom"/>
</dbReference>
<keyword evidence="5" id="KW-0479">Metal-binding</keyword>
<dbReference type="Gene3D" id="3.40.980.10">
    <property type="entry name" value="MoaB/Mog-like domain"/>
    <property type="match status" value="1"/>
</dbReference>
<dbReference type="InterPro" id="IPR036688">
    <property type="entry name" value="MoeA_C_domain_IV_sf"/>
</dbReference>
<comment type="catalytic activity">
    <reaction evidence="4">
        <text>adenylyl-molybdopterin + molybdate = Mo-molybdopterin + AMP + H(+)</text>
        <dbReference type="Rhea" id="RHEA:35047"/>
        <dbReference type="ChEBI" id="CHEBI:15378"/>
        <dbReference type="ChEBI" id="CHEBI:36264"/>
        <dbReference type="ChEBI" id="CHEBI:62727"/>
        <dbReference type="ChEBI" id="CHEBI:71302"/>
        <dbReference type="ChEBI" id="CHEBI:456215"/>
        <dbReference type="EC" id="2.10.1.1"/>
    </reaction>
</comment>
<evidence type="ECO:0000256" key="3">
    <source>
        <dbReference type="ARBA" id="ARBA00022505"/>
    </source>
</evidence>
<keyword evidence="5 8" id="KW-0808">Transferase</keyword>
<feature type="region of interest" description="Disordered" evidence="6">
    <location>
        <begin position="1"/>
        <end position="30"/>
    </location>
</feature>
<dbReference type="GO" id="GO:0005829">
    <property type="term" value="C:cytosol"/>
    <property type="evidence" value="ECO:0007669"/>
    <property type="project" value="TreeGrafter"/>
</dbReference>
<dbReference type="CDD" id="cd00887">
    <property type="entry name" value="MoeA"/>
    <property type="match status" value="1"/>
</dbReference>
<dbReference type="Gene3D" id="2.40.340.10">
    <property type="entry name" value="MoeA, C-terminal, domain IV"/>
    <property type="match status" value="1"/>
</dbReference>
<dbReference type="InterPro" id="IPR005110">
    <property type="entry name" value="MoeA_linker/N"/>
</dbReference>
<feature type="domain" description="MoaB/Mog" evidence="7">
    <location>
        <begin position="208"/>
        <end position="347"/>
    </location>
</feature>
<dbReference type="Pfam" id="PF03453">
    <property type="entry name" value="MoeA_N"/>
    <property type="match status" value="1"/>
</dbReference>
<name>A0A3P1T6X3_9ACTN</name>
<comment type="function">
    <text evidence="1 5">Catalyzes the insertion of molybdate into adenylated molybdopterin with the concomitant release of AMP.</text>
</comment>
<evidence type="ECO:0000256" key="2">
    <source>
        <dbReference type="ARBA" id="ARBA00010763"/>
    </source>
</evidence>
<dbReference type="EMBL" id="RQZG01000007">
    <property type="protein sequence ID" value="RRD05129.1"/>
    <property type="molecule type" value="Genomic_DNA"/>
</dbReference>
<keyword evidence="3 5" id="KW-0500">Molybdenum</keyword>
<evidence type="ECO:0000313" key="8">
    <source>
        <dbReference type="EMBL" id="RRD05129.1"/>
    </source>
</evidence>
<organism evidence="8 9">
    <name type="scientific">Arachnia propionica</name>
    <dbReference type="NCBI Taxonomy" id="1750"/>
    <lineage>
        <taxon>Bacteria</taxon>
        <taxon>Bacillati</taxon>
        <taxon>Actinomycetota</taxon>
        <taxon>Actinomycetes</taxon>
        <taxon>Propionibacteriales</taxon>
        <taxon>Propionibacteriaceae</taxon>
        <taxon>Arachnia</taxon>
    </lineage>
</organism>
<dbReference type="Gene3D" id="2.170.190.11">
    <property type="entry name" value="Molybdopterin biosynthesis moea protein, domain 3"/>
    <property type="match status" value="1"/>
</dbReference>
<dbReference type="OrthoDB" id="9804758at2"/>
<dbReference type="SUPFAM" id="SSF63882">
    <property type="entry name" value="MoeA N-terminal region -like"/>
    <property type="match status" value="1"/>
</dbReference>
<dbReference type="GO" id="GO:0061599">
    <property type="term" value="F:molybdopterin molybdotransferase activity"/>
    <property type="evidence" value="ECO:0007669"/>
    <property type="project" value="UniProtKB-UniRule"/>
</dbReference>
<gene>
    <name evidence="8" type="ORF">EII34_07225</name>
</gene>
<comment type="cofactor">
    <cofactor evidence="5">
        <name>Mg(2+)</name>
        <dbReference type="ChEBI" id="CHEBI:18420"/>
    </cofactor>
</comment>